<feature type="binding site" evidence="13">
    <location>
        <position position="151"/>
    </location>
    <ligand>
        <name>Mg(2+)</name>
        <dbReference type="ChEBI" id="CHEBI:18420"/>
    </ligand>
</feature>
<feature type="binding site" evidence="13">
    <location>
        <position position="7"/>
    </location>
    <ligand>
        <name>Mg(2+)</name>
        <dbReference type="ChEBI" id="CHEBI:18420"/>
    </ligand>
</feature>
<evidence type="ECO:0000256" key="11">
    <source>
        <dbReference type="PIRSR" id="PIRSR611863-1"/>
    </source>
</evidence>
<dbReference type="Pfam" id="PF00702">
    <property type="entry name" value="Hydrolase"/>
    <property type="match status" value="1"/>
</dbReference>
<accession>A0A1H9QZU6</accession>
<feature type="binding site" evidence="12">
    <location>
        <position position="132"/>
    </location>
    <ligand>
        <name>substrate</name>
    </ligand>
</feature>
<dbReference type="OrthoDB" id="9801134at2"/>
<comment type="catalytic activity">
    <reaction evidence="9">
        <text>O-phospho-L-serine + H2O = L-serine + phosphate</text>
        <dbReference type="Rhea" id="RHEA:21208"/>
        <dbReference type="ChEBI" id="CHEBI:15377"/>
        <dbReference type="ChEBI" id="CHEBI:33384"/>
        <dbReference type="ChEBI" id="CHEBI:43474"/>
        <dbReference type="ChEBI" id="CHEBI:57524"/>
        <dbReference type="EC" id="3.1.3.3"/>
    </reaction>
</comment>
<dbReference type="GO" id="GO:0036424">
    <property type="term" value="F:L-phosphoserine phosphatase activity"/>
    <property type="evidence" value="ECO:0007669"/>
    <property type="project" value="TreeGrafter"/>
</dbReference>
<feature type="active site" description="Proton donor" evidence="11">
    <location>
        <position position="9"/>
    </location>
</feature>
<comment type="pathway">
    <text evidence="1">Amino-acid biosynthesis; L-serine biosynthesis; L-serine from 3-phospho-D-glycerate: step 3/3.</text>
</comment>
<proteinExistence type="inferred from homology"/>
<evidence type="ECO:0000256" key="6">
    <source>
        <dbReference type="ARBA" id="ARBA00022801"/>
    </source>
</evidence>
<evidence type="ECO:0000256" key="13">
    <source>
        <dbReference type="PIRSR" id="PIRSR611863-3"/>
    </source>
</evidence>
<feature type="binding site" evidence="12">
    <location>
        <position position="46"/>
    </location>
    <ligand>
        <name>substrate</name>
    </ligand>
</feature>
<dbReference type="InterPro" id="IPR011863">
    <property type="entry name" value="HSK-PSP"/>
</dbReference>
<dbReference type="InterPro" id="IPR036412">
    <property type="entry name" value="HAD-like_sf"/>
</dbReference>
<dbReference type="EMBL" id="FOGZ01000005">
    <property type="protein sequence ID" value="SER65897.1"/>
    <property type="molecule type" value="Genomic_DNA"/>
</dbReference>
<keyword evidence="15" id="KW-1185">Reference proteome</keyword>
<keyword evidence="7" id="KW-0460">Magnesium</keyword>
<evidence type="ECO:0000256" key="12">
    <source>
        <dbReference type="PIRSR" id="PIRSR611863-2"/>
    </source>
</evidence>
<reference evidence="14 15" key="1">
    <citation type="submission" date="2016-10" db="EMBL/GenBank/DDBJ databases">
        <authorList>
            <person name="de Groot N.N."/>
        </authorList>
    </citation>
    <scope>NUCLEOTIDE SEQUENCE [LARGE SCALE GENOMIC DNA]</scope>
    <source>
        <strain evidence="14 15">DSM 16859</strain>
    </source>
</reference>
<dbReference type="STRING" id="64702.SAMN05443377_10541"/>
<comment type="cofactor">
    <cofactor evidence="13">
        <name>Mg(2+)</name>
        <dbReference type="ChEBI" id="CHEBI:18420"/>
    </cofactor>
    <text evidence="13">Binds 1 Mg(2+) ion per subunit.</text>
</comment>
<comment type="catalytic activity">
    <reaction evidence="10">
        <text>O-phospho-D-serine + H2O = D-serine + phosphate</text>
        <dbReference type="Rhea" id="RHEA:24873"/>
        <dbReference type="ChEBI" id="CHEBI:15377"/>
        <dbReference type="ChEBI" id="CHEBI:35247"/>
        <dbReference type="ChEBI" id="CHEBI:43474"/>
        <dbReference type="ChEBI" id="CHEBI:58680"/>
        <dbReference type="EC" id="3.1.3.3"/>
    </reaction>
</comment>
<name>A0A1H9QZU6_9ACTN</name>
<evidence type="ECO:0000256" key="1">
    <source>
        <dbReference type="ARBA" id="ARBA00005135"/>
    </source>
</evidence>
<keyword evidence="5" id="KW-0479">Metal-binding</keyword>
<gene>
    <name evidence="14" type="ORF">SAMN05443377_10541</name>
</gene>
<dbReference type="Gene3D" id="3.90.1470.10">
    <property type="entry name" value="thrh gene product, domain 2"/>
    <property type="match status" value="1"/>
</dbReference>
<dbReference type="NCBIfam" id="TIGR02137">
    <property type="entry name" value="HSK-PSP"/>
    <property type="match status" value="1"/>
</dbReference>
<evidence type="ECO:0000256" key="2">
    <source>
        <dbReference type="ARBA" id="ARBA00009184"/>
    </source>
</evidence>
<dbReference type="GO" id="GO:0006564">
    <property type="term" value="P:L-serine biosynthetic process"/>
    <property type="evidence" value="ECO:0007669"/>
    <property type="project" value="UniProtKB-KW"/>
</dbReference>
<keyword evidence="6" id="KW-0378">Hydrolase</keyword>
<dbReference type="SUPFAM" id="SSF56784">
    <property type="entry name" value="HAD-like"/>
    <property type="match status" value="1"/>
</dbReference>
<dbReference type="RefSeq" id="WP_091968175.1">
    <property type="nucleotide sequence ID" value="NZ_FOGZ01000005.1"/>
</dbReference>
<keyword evidence="4" id="KW-0028">Amino-acid biosynthesis</keyword>
<evidence type="ECO:0000256" key="8">
    <source>
        <dbReference type="ARBA" id="ARBA00023299"/>
    </source>
</evidence>
<dbReference type="NCBIfam" id="NF010109">
    <property type="entry name" value="PRK13582.1"/>
    <property type="match status" value="1"/>
</dbReference>
<organism evidence="14 15">
    <name type="scientific">Propionibacterium cyclohexanicum</name>
    <dbReference type="NCBI Taxonomy" id="64702"/>
    <lineage>
        <taxon>Bacteria</taxon>
        <taxon>Bacillati</taxon>
        <taxon>Actinomycetota</taxon>
        <taxon>Actinomycetes</taxon>
        <taxon>Propionibacteriales</taxon>
        <taxon>Propionibacteriaceae</taxon>
        <taxon>Propionibacterium</taxon>
    </lineage>
</organism>
<dbReference type="GO" id="GO:0005737">
    <property type="term" value="C:cytoplasm"/>
    <property type="evidence" value="ECO:0007669"/>
    <property type="project" value="TreeGrafter"/>
</dbReference>
<dbReference type="PANTHER" id="PTHR43344">
    <property type="entry name" value="PHOSPHOSERINE PHOSPHATASE"/>
    <property type="match status" value="1"/>
</dbReference>
<evidence type="ECO:0000256" key="4">
    <source>
        <dbReference type="ARBA" id="ARBA00022605"/>
    </source>
</evidence>
<feature type="binding site" evidence="12">
    <location>
        <position position="154"/>
    </location>
    <ligand>
        <name>substrate</name>
    </ligand>
</feature>
<evidence type="ECO:0000313" key="15">
    <source>
        <dbReference type="Proteomes" id="UP000198815"/>
    </source>
</evidence>
<dbReference type="GO" id="GO:0000287">
    <property type="term" value="F:magnesium ion binding"/>
    <property type="evidence" value="ECO:0007669"/>
    <property type="project" value="TreeGrafter"/>
</dbReference>
<dbReference type="Gene3D" id="3.40.50.1000">
    <property type="entry name" value="HAD superfamily/HAD-like"/>
    <property type="match status" value="1"/>
</dbReference>
<evidence type="ECO:0000256" key="3">
    <source>
        <dbReference type="ARBA" id="ARBA00012640"/>
    </source>
</evidence>
<dbReference type="AlphaFoldDB" id="A0A1H9QZU6"/>
<evidence type="ECO:0000256" key="5">
    <source>
        <dbReference type="ARBA" id="ARBA00022723"/>
    </source>
</evidence>
<feature type="active site" description="Nucleophile" evidence="11">
    <location>
        <position position="7"/>
    </location>
</feature>
<dbReference type="Proteomes" id="UP000198815">
    <property type="component" value="Unassembled WGS sequence"/>
</dbReference>
<dbReference type="InterPro" id="IPR050582">
    <property type="entry name" value="HAD-like_SerB"/>
</dbReference>
<evidence type="ECO:0000256" key="9">
    <source>
        <dbReference type="ARBA" id="ARBA00048138"/>
    </source>
</evidence>
<dbReference type="EC" id="3.1.3.3" evidence="3"/>
<evidence type="ECO:0000256" key="10">
    <source>
        <dbReference type="ARBA" id="ARBA00048523"/>
    </source>
</evidence>
<evidence type="ECO:0000256" key="7">
    <source>
        <dbReference type="ARBA" id="ARBA00022842"/>
    </source>
</evidence>
<evidence type="ECO:0000313" key="14">
    <source>
        <dbReference type="EMBL" id="SER65897.1"/>
    </source>
</evidence>
<keyword evidence="8" id="KW-0718">Serine biosynthesis</keyword>
<feature type="binding site" evidence="13">
    <location>
        <position position="9"/>
    </location>
    <ligand>
        <name>Mg(2+)</name>
        <dbReference type="ChEBI" id="CHEBI:18420"/>
    </ligand>
</feature>
<comment type="similarity">
    <text evidence="2">Belongs to the HAD-like hydrolase superfamily. SerB family.</text>
</comment>
<feature type="binding site" evidence="12">
    <location>
        <position position="15"/>
    </location>
    <ligand>
        <name>substrate</name>
    </ligand>
</feature>
<protein>
    <recommendedName>
        <fullName evidence="3">phosphoserine phosphatase</fullName>
        <ecNumber evidence="3">3.1.3.3</ecNumber>
    </recommendedName>
</protein>
<sequence length="207" mass="23402">MHVVCLDLEGVLVPEIWISVAERTGIEELRLTTRDISDYDQLMRHRLGVMADNGLTLSTITSVIAQLHPLPGAADFLHWLRERWQVVILSDTFYEFAEPLMAQLERPTIFCHNLVVRDDMVVDYRLRQPHAKKAVVEALKGLNFTTLAAGDSYNDTAMLRAADFGAFFCPPERVIEEFPEIAVTRDYQALGGLFEQAAERLDAQAAR</sequence>
<feature type="binding site" evidence="12">
    <location>
        <begin position="90"/>
        <end position="91"/>
    </location>
    <ligand>
        <name>substrate</name>
    </ligand>
</feature>
<dbReference type="InterPro" id="IPR023214">
    <property type="entry name" value="HAD_sf"/>
</dbReference>
<dbReference type="PANTHER" id="PTHR43344:SF2">
    <property type="entry name" value="PHOSPHOSERINE PHOSPHATASE"/>
    <property type="match status" value="1"/>
</dbReference>